<dbReference type="Pfam" id="PF10246">
    <property type="entry name" value="MRP-S35"/>
    <property type="match status" value="1"/>
</dbReference>
<dbReference type="AlphaFoldDB" id="A0AAN8J4F5"/>
<dbReference type="Proteomes" id="UP001347796">
    <property type="component" value="Unassembled WGS sequence"/>
</dbReference>
<dbReference type="GO" id="GO:0005763">
    <property type="term" value="C:mitochondrial small ribosomal subunit"/>
    <property type="evidence" value="ECO:0007669"/>
    <property type="project" value="TreeGrafter"/>
</dbReference>
<keyword evidence="3" id="KW-1185">Reference proteome</keyword>
<evidence type="ECO:0008006" key="4">
    <source>
        <dbReference type="Google" id="ProtNLM"/>
    </source>
</evidence>
<feature type="region of interest" description="Disordered" evidence="1">
    <location>
        <begin position="29"/>
        <end position="68"/>
    </location>
</feature>
<protein>
    <recommendedName>
        <fullName evidence="4">Mitochondrial ribosomal protein S28</fullName>
    </recommendedName>
</protein>
<feature type="compositionally biased region" description="Polar residues" evidence="1">
    <location>
        <begin position="38"/>
        <end position="48"/>
    </location>
</feature>
<dbReference type="PANTHER" id="PTHR13447:SF2">
    <property type="entry name" value="SMALL RIBOSOMAL SUBUNIT PROTEIN BS1M"/>
    <property type="match status" value="1"/>
</dbReference>
<organism evidence="2 3">
    <name type="scientific">Patella caerulea</name>
    <name type="common">Rayed Mediterranean limpet</name>
    <dbReference type="NCBI Taxonomy" id="87958"/>
    <lineage>
        <taxon>Eukaryota</taxon>
        <taxon>Metazoa</taxon>
        <taxon>Spiralia</taxon>
        <taxon>Lophotrochozoa</taxon>
        <taxon>Mollusca</taxon>
        <taxon>Gastropoda</taxon>
        <taxon>Patellogastropoda</taxon>
        <taxon>Patelloidea</taxon>
        <taxon>Patellidae</taxon>
        <taxon>Patella</taxon>
    </lineage>
</organism>
<reference evidence="2 3" key="1">
    <citation type="submission" date="2024-01" db="EMBL/GenBank/DDBJ databases">
        <title>The genome of the rayed Mediterranean limpet Patella caerulea (Linnaeus, 1758).</title>
        <authorList>
            <person name="Anh-Thu Weber A."/>
            <person name="Halstead-Nussloch G."/>
        </authorList>
    </citation>
    <scope>NUCLEOTIDE SEQUENCE [LARGE SCALE GENOMIC DNA]</scope>
    <source>
        <strain evidence="2">AATW-2023a</strain>
        <tissue evidence="2">Whole specimen</tissue>
    </source>
</reference>
<evidence type="ECO:0000313" key="2">
    <source>
        <dbReference type="EMBL" id="KAK6168230.1"/>
    </source>
</evidence>
<gene>
    <name evidence="2" type="ORF">SNE40_022099</name>
</gene>
<dbReference type="PANTHER" id="PTHR13447">
    <property type="entry name" value="MITOCHONDRIAL 28S RIBOSOMAL PROTEIN S28"/>
    <property type="match status" value="1"/>
</dbReference>
<sequence length="293" mass="33080">MAASITRMSFLHIRKCYFMNARLFCSNSGGKSGPGDVNKTSESLPNDLNETERSHVVGQEDKPAPPVSEFSVNKLRKTLENFDKGQAPEEIKGVNESQDILLSSKLHVRKDRKERDTVNETEAADLQQNESESQPGTQFPKPKRAGWESALDNFSRLIEKAKERDDSDKSDDSYITDTDSFAEMLRKSKLMQLGDPNGKVVIGKITKVVGDDLYVDFGGKFHCVCSRPKMEPELYHPGAKVRLLLKDLEMTSKFLGSEKHVTILEADAILVGLYKFEKTSQYETMITNRDYRM</sequence>
<dbReference type="InterPro" id="IPR019375">
    <property type="entry name" value="Ribosomal_bS1m"/>
</dbReference>
<name>A0AAN8J4F5_PATCE</name>
<feature type="region of interest" description="Disordered" evidence="1">
    <location>
        <begin position="107"/>
        <end position="145"/>
    </location>
</feature>
<evidence type="ECO:0000313" key="3">
    <source>
        <dbReference type="Proteomes" id="UP001347796"/>
    </source>
</evidence>
<dbReference type="EMBL" id="JAZGQO010000018">
    <property type="protein sequence ID" value="KAK6168230.1"/>
    <property type="molecule type" value="Genomic_DNA"/>
</dbReference>
<comment type="caution">
    <text evidence="2">The sequence shown here is derived from an EMBL/GenBank/DDBJ whole genome shotgun (WGS) entry which is preliminary data.</text>
</comment>
<evidence type="ECO:0000256" key="1">
    <source>
        <dbReference type="SAM" id="MobiDB-lite"/>
    </source>
</evidence>
<feature type="compositionally biased region" description="Basic and acidic residues" evidence="1">
    <location>
        <begin position="50"/>
        <end position="63"/>
    </location>
</feature>
<feature type="compositionally biased region" description="Polar residues" evidence="1">
    <location>
        <begin position="126"/>
        <end position="137"/>
    </location>
</feature>
<proteinExistence type="predicted"/>
<accession>A0AAN8J4F5</accession>